<proteinExistence type="predicted"/>
<organism evidence="2 3">
    <name type="scientific">Paenibacillus lemnae</name>
    <dbReference type="NCBI Taxonomy" id="1330551"/>
    <lineage>
        <taxon>Bacteria</taxon>
        <taxon>Bacillati</taxon>
        <taxon>Bacillota</taxon>
        <taxon>Bacilli</taxon>
        <taxon>Bacillales</taxon>
        <taxon>Paenibacillaceae</taxon>
        <taxon>Paenibacillus</taxon>
    </lineage>
</organism>
<protein>
    <submittedName>
        <fullName evidence="2">Uncharacterized protein</fullName>
    </submittedName>
</protein>
<dbReference type="Proteomes" id="UP000565468">
    <property type="component" value="Unassembled WGS sequence"/>
</dbReference>
<evidence type="ECO:0000313" key="2">
    <source>
        <dbReference type="EMBL" id="NMO97192.1"/>
    </source>
</evidence>
<evidence type="ECO:0000313" key="3">
    <source>
        <dbReference type="Proteomes" id="UP000565468"/>
    </source>
</evidence>
<gene>
    <name evidence="2" type="ORF">HII30_15620</name>
</gene>
<feature type="compositionally biased region" description="Basic and acidic residues" evidence="1">
    <location>
        <begin position="65"/>
        <end position="74"/>
    </location>
</feature>
<dbReference type="EMBL" id="JABBPN010000015">
    <property type="protein sequence ID" value="NMO97192.1"/>
    <property type="molecule type" value="Genomic_DNA"/>
</dbReference>
<feature type="compositionally biased region" description="Basic and acidic residues" evidence="1">
    <location>
        <begin position="1"/>
        <end position="56"/>
    </location>
</feature>
<accession>A0A848MAU7</accession>
<keyword evidence="3" id="KW-1185">Reference proteome</keyword>
<dbReference type="AlphaFoldDB" id="A0A848MAU7"/>
<reference evidence="2 3" key="1">
    <citation type="submission" date="2020-04" db="EMBL/GenBank/DDBJ databases">
        <title>Paenibacillus algicola sp. nov., a novel marine bacterium producing alginate lyase.</title>
        <authorList>
            <person name="Huang H."/>
        </authorList>
    </citation>
    <scope>NUCLEOTIDE SEQUENCE [LARGE SCALE GENOMIC DNA]</scope>
    <source>
        <strain evidence="2 3">L7-75</strain>
    </source>
</reference>
<name>A0A848MAU7_PAELE</name>
<evidence type="ECO:0000256" key="1">
    <source>
        <dbReference type="SAM" id="MobiDB-lite"/>
    </source>
</evidence>
<feature type="region of interest" description="Disordered" evidence="1">
    <location>
        <begin position="1"/>
        <end position="74"/>
    </location>
</feature>
<sequence length="127" mass="14216">MDQVQEDKSRASHDPESGDRVSHVLESGDHWSGDRASHDPGSVDHWSGDRVSHDLGSDAQWSDGHASHDLGSDDHLSGVRWKLGPRSDDQAGFLRLHFAKAKVRLGTIHVLEADRWTLRRLHVLTFL</sequence>
<dbReference type="RefSeq" id="WP_169505974.1">
    <property type="nucleotide sequence ID" value="NZ_JABBPN010000015.1"/>
</dbReference>
<comment type="caution">
    <text evidence="2">The sequence shown here is derived from an EMBL/GenBank/DDBJ whole genome shotgun (WGS) entry which is preliminary data.</text>
</comment>